<reference evidence="2 3" key="1">
    <citation type="submission" date="2014-11" db="EMBL/GenBank/DDBJ databases">
        <title>Draft Genome Sequences of Nine Bacillus subtilis Strains that Form Spores with High Heat-Resistance.</title>
        <authorList>
            <person name="Krawcyk A.O."/>
            <person name="Berendsen E.M."/>
            <person name="de Jong A."/>
            <person name="Holsappel S."/>
            <person name="Eijlander R.T."/>
            <person name="Wells-Bennik M."/>
            <person name="Kuipers O.P."/>
        </authorList>
    </citation>
    <scope>NUCLEOTIDE SEQUENCE [LARGE SCALE GENOMIC DNA]</scope>
    <source>
        <strain evidence="2 3">B4067</strain>
    </source>
</reference>
<name>A0ABD3ZYZ9_BACIU</name>
<dbReference type="EMBL" id="JSXS01000013">
    <property type="protein sequence ID" value="KIL33431.1"/>
    <property type="molecule type" value="Genomic_DNA"/>
</dbReference>
<evidence type="ECO:0000313" key="3">
    <source>
        <dbReference type="Proteomes" id="UP000031970"/>
    </source>
</evidence>
<sequence length="79" mass="9139">MAFGKHGIQSMEKKKQERGSEMKSYRKVAFSQSAFDQWRLNQAGGTITIPPSGNPFFDFKTKAQYEKYLQLNSERGNWT</sequence>
<feature type="compositionally biased region" description="Basic and acidic residues" evidence="1">
    <location>
        <begin position="11"/>
        <end position="23"/>
    </location>
</feature>
<dbReference type="Proteomes" id="UP000031970">
    <property type="component" value="Unassembled WGS sequence"/>
</dbReference>
<comment type="caution">
    <text evidence="2">The sequence shown here is derived from an EMBL/GenBank/DDBJ whole genome shotgun (WGS) entry which is preliminary data.</text>
</comment>
<evidence type="ECO:0000256" key="1">
    <source>
        <dbReference type="SAM" id="MobiDB-lite"/>
    </source>
</evidence>
<dbReference type="RefSeq" id="WP_041052983.1">
    <property type="nucleotide sequence ID" value="NZ_JSXS01000013.1"/>
</dbReference>
<evidence type="ECO:0000313" key="2">
    <source>
        <dbReference type="EMBL" id="KIL33431.1"/>
    </source>
</evidence>
<gene>
    <name evidence="2" type="ORF">B4067_4650</name>
</gene>
<accession>A0ABD3ZYZ9</accession>
<dbReference type="AlphaFoldDB" id="A0ABD3ZYZ9"/>
<organism evidence="2 3">
    <name type="scientific">Bacillus subtilis subsp. subtilis</name>
    <dbReference type="NCBI Taxonomy" id="135461"/>
    <lineage>
        <taxon>Bacteria</taxon>
        <taxon>Bacillati</taxon>
        <taxon>Bacillota</taxon>
        <taxon>Bacilli</taxon>
        <taxon>Bacillales</taxon>
        <taxon>Bacillaceae</taxon>
        <taxon>Bacillus</taxon>
    </lineage>
</organism>
<proteinExistence type="predicted"/>
<feature type="region of interest" description="Disordered" evidence="1">
    <location>
        <begin position="1"/>
        <end position="23"/>
    </location>
</feature>
<protein>
    <submittedName>
        <fullName evidence="2">Uncharacterized protein</fullName>
    </submittedName>
</protein>